<keyword evidence="2" id="KW-1003">Cell membrane</keyword>
<feature type="transmembrane region" description="Helical" evidence="6">
    <location>
        <begin position="89"/>
        <end position="106"/>
    </location>
</feature>
<evidence type="ECO:0000256" key="5">
    <source>
        <dbReference type="ARBA" id="ARBA00023136"/>
    </source>
</evidence>
<evidence type="ECO:0000313" key="9">
    <source>
        <dbReference type="Proteomes" id="UP000265419"/>
    </source>
</evidence>
<dbReference type="PANTHER" id="PTHR35007:SF4">
    <property type="entry name" value="CONSERVED TRANSMEMBRANE PROTEIN-RELATED"/>
    <property type="match status" value="1"/>
</dbReference>
<proteinExistence type="predicted"/>
<evidence type="ECO:0000313" key="8">
    <source>
        <dbReference type="EMBL" id="RII41113.1"/>
    </source>
</evidence>
<feature type="transmembrane region" description="Helical" evidence="6">
    <location>
        <begin position="112"/>
        <end position="131"/>
    </location>
</feature>
<feature type="transmembrane region" description="Helical" evidence="6">
    <location>
        <begin position="6"/>
        <end position="26"/>
    </location>
</feature>
<feature type="domain" description="Type II secretion system protein GspF" evidence="7">
    <location>
        <begin position="155"/>
        <end position="278"/>
    </location>
</feature>
<reference evidence="8 9" key="1">
    <citation type="submission" date="2018-07" db="EMBL/GenBank/DDBJ databases">
        <title>Arthrobacter sp. nov., isolated from raw cow's milk with high bacterial count.</title>
        <authorList>
            <person name="Hahne J."/>
            <person name="Isele D."/>
            <person name="Lipski A."/>
        </authorList>
    </citation>
    <scope>NUCLEOTIDE SEQUENCE [LARGE SCALE GENOMIC DNA]</scope>
    <source>
        <strain evidence="8 9">JZ R-35</strain>
    </source>
</reference>
<dbReference type="EMBL" id="QQXK01000036">
    <property type="protein sequence ID" value="RII41113.1"/>
    <property type="molecule type" value="Genomic_DNA"/>
</dbReference>
<keyword evidence="4 6" id="KW-1133">Transmembrane helix</keyword>
<evidence type="ECO:0000256" key="4">
    <source>
        <dbReference type="ARBA" id="ARBA00022989"/>
    </source>
</evidence>
<keyword evidence="9" id="KW-1185">Reference proteome</keyword>
<accession>A0A399J6L2</accession>
<dbReference type="PANTHER" id="PTHR35007">
    <property type="entry name" value="INTEGRAL MEMBRANE PROTEIN-RELATED"/>
    <property type="match status" value="1"/>
</dbReference>
<evidence type="ECO:0000256" key="6">
    <source>
        <dbReference type="SAM" id="Phobius"/>
    </source>
</evidence>
<keyword evidence="3 6" id="KW-0812">Transmembrane</keyword>
<comment type="caution">
    <text evidence="8">The sequence shown here is derived from an EMBL/GenBank/DDBJ whole genome shotgun (WGS) entry which is preliminary data.</text>
</comment>
<dbReference type="Pfam" id="PF00482">
    <property type="entry name" value="T2SSF"/>
    <property type="match status" value="1"/>
</dbReference>
<feature type="transmembrane region" description="Helical" evidence="6">
    <location>
        <begin position="261"/>
        <end position="281"/>
    </location>
</feature>
<sequence>MNPLAASILLGLALAAGLVLLTDFVLRGRRISLADRVAPHFGQAPLGGPMPWPGAAWLRAPRAGDAALARALRAAGRPGDPVRYRQGDLIAATTAAAAAVAVSWLASLRPGGSPWAGLVLVAASVLTVLWWRRERLRRAARRRSQRMSEQFPALAELLALSVAAGDSVGPALGRCATALKGELASELAASVAELRRGAPLPTVLKELAARLEIEALGRCVDAIAVASERGTPLAAVLRDQAADAREAGRRALIESAGRKEVGMLVPVVFGVLPLSIIFAVYPGLELLRLSL</sequence>
<dbReference type="InterPro" id="IPR018076">
    <property type="entry name" value="T2SS_GspF_dom"/>
</dbReference>
<evidence type="ECO:0000256" key="3">
    <source>
        <dbReference type="ARBA" id="ARBA00022692"/>
    </source>
</evidence>
<dbReference type="Proteomes" id="UP000265419">
    <property type="component" value="Unassembled WGS sequence"/>
</dbReference>
<evidence type="ECO:0000256" key="2">
    <source>
        <dbReference type="ARBA" id="ARBA00022475"/>
    </source>
</evidence>
<protein>
    <recommendedName>
        <fullName evidence="7">Type II secretion system protein GspF domain-containing protein</fullName>
    </recommendedName>
</protein>
<dbReference type="RefSeq" id="WP_119425787.1">
    <property type="nucleotide sequence ID" value="NZ_QQXK01000036.1"/>
</dbReference>
<name>A0A399J6L2_9MICC</name>
<dbReference type="GO" id="GO:0005886">
    <property type="term" value="C:plasma membrane"/>
    <property type="evidence" value="ECO:0007669"/>
    <property type="project" value="UniProtKB-SubCell"/>
</dbReference>
<dbReference type="AlphaFoldDB" id="A0A399J6L2"/>
<evidence type="ECO:0000259" key="7">
    <source>
        <dbReference type="Pfam" id="PF00482"/>
    </source>
</evidence>
<evidence type="ECO:0000256" key="1">
    <source>
        <dbReference type="ARBA" id="ARBA00004651"/>
    </source>
</evidence>
<gene>
    <name evidence="8" type="ORF">DWB68_14255</name>
</gene>
<organism evidence="8 9">
    <name type="scientific">Galactobacter valiniphilus</name>
    <dbReference type="NCBI Taxonomy" id="2676122"/>
    <lineage>
        <taxon>Bacteria</taxon>
        <taxon>Bacillati</taxon>
        <taxon>Actinomycetota</taxon>
        <taxon>Actinomycetes</taxon>
        <taxon>Micrococcales</taxon>
        <taxon>Micrococcaceae</taxon>
        <taxon>Galactobacter</taxon>
    </lineage>
</organism>
<comment type="subcellular location">
    <subcellularLocation>
        <location evidence="1">Cell membrane</location>
        <topology evidence="1">Multi-pass membrane protein</topology>
    </subcellularLocation>
</comment>
<keyword evidence="5 6" id="KW-0472">Membrane</keyword>